<evidence type="ECO:0000256" key="6">
    <source>
        <dbReference type="ARBA" id="ARBA00022989"/>
    </source>
</evidence>
<dbReference type="HAMAP" id="MF_00422">
    <property type="entry name" value="SecE"/>
    <property type="match status" value="1"/>
</dbReference>
<evidence type="ECO:0000256" key="7">
    <source>
        <dbReference type="ARBA" id="ARBA00023010"/>
    </source>
</evidence>
<dbReference type="Gene3D" id="1.20.5.1030">
    <property type="entry name" value="Preprotein translocase secy subunit"/>
    <property type="match status" value="1"/>
</dbReference>
<accession>A0A0B3RVJ8</accession>
<dbReference type="GO" id="GO:0006605">
    <property type="term" value="P:protein targeting"/>
    <property type="evidence" value="ECO:0007669"/>
    <property type="project" value="UniProtKB-UniRule"/>
</dbReference>
<dbReference type="Proteomes" id="UP000030960">
    <property type="component" value="Unassembled WGS sequence"/>
</dbReference>
<evidence type="ECO:0000313" key="11">
    <source>
        <dbReference type="Proteomes" id="UP000030960"/>
    </source>
</evidence>
<dbReference type="Pfam" id="PF00584">
    <property type="entry name" value="SecE"/>
    <property type="match status" value="1"/>
</dbReference>
<dbReference type="AlphaFoldDB" id="A0A0B3RVJ8"/>
<dbReference type="GO" id="GO:0009306">
    <property type="term" value="P:protein secretion"/>
    <property type="evidence" value="ECO:0007669"/>
    <property type="project" value="UniProtKB-UniRule"/>
</dbReference>
<evidence type="ECO:0000256" key="4">
    <source>
        <dbReference type="ARBA" id="ARBA00022692"/>
    </source>
</evidence>
<dbReference type="STRING" id="561184.SAMN05216376_1285"/>
<keyword evidence="7 9" id="KW-0811">Translocation</keyword>
<evidence type="ECO:0000256" key="5">
    <source>
        <dbReference type="ARBA" id="ARBA00022927"/>
    </source>
</evidence>
<name>A0A0B3RVJ8_9RHOB</name>
<dbReference type="EMBL" id="JSUQ01000002">
    <property type="protein sequence ID" value="KHQ54915.1"/>
    <property type="molecule type" value="Genomic_DNA"/>
</dbReference>
<gene>
    <name evidence="9" type="primary">secE</name>
    <name evidence="10" type="ORF">OA50_00751</name>
</gene>
<evidence type="ECO:0000256" key="1">
    <source>
        <dbReference type="ARBA" id="ARBA00004370"/>
    </source>
</evidence>
<keyword evidence="2 9" id="KW-0813">Transport</keyword>
<dbReference type="OrthoDB" id="9812738at2"/>
<organism evidence="10 11">
    <name type="scientific">Mameliella alba</name>
    <dbReference type="NCBI Taxonomy" id="561184"/>
    <lineage>
        <taxon>Bacteria</taxon>
        <taxon>Pseudomonadati</taxon>
        <taxon>Pseudomonadota</taxon>
        <taxon>Alphaproteobacteria</taxon>
        <taxon>Rhodobacterales</taxon>
        <taxon>Roseobacteraceae</taxon>
        <taxon>Mameliella</taxon>
    </lineage>
</organism>
<protein>
    <recommendedName>
        <fullName evidence="9">Protein translocase subunit SecE</fullName>
    </recommendedName>
</protein>
<dbReference type="GO" id="GO:0008320">
    <property type="term" value="F:protein transmembrane transporter activity"/>
    <property type="evidence" value="ECO:0007669"/>
    <property type="project" value="UniProtKB-UniRule"/>
</dbReference>
<keyword evidence="5 9" id="KW-0653">Protein transport</keyword>
<dbReference type="GO" id="GO:0065002">
    <property type="term" value="P:intracellular protein transmembrane transport"/>
    <property type="evidence" value="ECO:0007669"/>
    <property type="project" value="UniProtKB-UniRule"/>
</dbReference>
<feature type="transmembrane region" description="Helical" evidence="9">
    <location>
        <begin position="28"/>
        <end position="49"/>
    </location>
</feature>
<comment type="similarity">
    <text evidence="9">Belongs to the SecE/SEC61-gamma family.</text>
</comment>
<dbReference type="PANTHER" id="PTHR33910:SF1">
    <property type="entry name" value="PROTEIN TRANSLOCASE SUBUNIT SECE"/>
    <property type="match status" value="1"/>
</dbReference>
<keyword evidence="11" id="KW-1185">Reference proteome</keyword>
<dbReference type="NCBIfam" id="TIGR00964">
    <property type="entry name" value="secE_bact"/>
    <property type="match status" value="1"/>
</dbReference>
<reference evidence="10 11" key="1">
    <citation type="submission" date="2014-10" db="EMBL/GenBank/DDBJ databases">
        <title>Genome sequence of Ponticoccus sp. strain UMTAT08 isolated from clonal culture of toxic dinoflagellate Alexandrium tamiyavanichii.</title>
        <authorList>
            <person name="Gan H.Y."/>
            <person name="Muhd D.-D."/>
            <person name="Mohd Noor M.E."/>
            <person name="Yeong Y.S."/>
            <person name="Usup G."/>
        </authorList>
    </citation>
    <scope>NUCLEOTIDE SEQUENCE [LARGE SCALE GENOMIC DNA]</scope>
    <source>
        <strain evidence="10 11">UMTAT08</strain>
    </source>
</reference>
<keyword evidence="6 9" id="KW-1133">Transmembrane helix</keyword>
<comment type="subcellular location">
    <subcellularLocation>
        <location evidence="9">Cell membrane</location>
        <topology evidence="9">Single-pass membrane protein</topology>
    </subcellularLocation>
    <subcellularLocation>
        <location evidence="1">Membrane</location>
    </subcellularLocation>
</comment>
<proteinExistence type="inferred from homology"/>
<sequence>MATTNPLQFIQQVRAEVAKIVWPTRREVFLTTVMVFIMATLTAIFFALVDMGIRFGLQTLLSVVGGG</sequence>
<keyword evidence="4 9" id="KW-0812">Transmembrane</keyword>
<dbReference type="GeneID" id="66500483"/>
<evidence type="ECO:0000256" key="9">
    <source>
        <dbReference type="HAMAP-Rule" id="MF_00422"/>
    </source>
</evidence>
<dbReference type="GO" id="GO:0005886">
    <property type="term" value="C:plasma membrane"/>
    <property type="evidence" value="ECO:0007669"/>
    <property type="project" value="UniProtKB-SubCell"/>
</dbReference>
<keyword evidence="3 9" id="KW-1003">Cell membrane</keyword>
<comment type="function">
    <text evidence="9">Essential subunit of the Sec protein translocation channel SecYEG. Clamps together the 2 halves of SecY. May contact the channel plug during translocation.</text>
</comment>
<evidence type="ECO:0000256" key="8">
    <source>
        <dbReference type="ARBA" id="ARBA00023136"/>
    </source>
</evidence>
<dbReference type="InterPro" id="IPR001901">
    <property type="entry name" value="Translocase_SecE/Sec61-g"/>
</dbReference>
<comment type="subunit">
    <text evidence="9">Component of the Sec protein translocase complex. Heterotrimer consisting of SecY, SecE and SecG subunits. The heterotrimers can form oligomers, although 1 heterotrimer is thought to be able to translocate proteins. Interacts with the ribosome. Interacts with SecDF, and other proteins may be involved. Interacts with SecA.</text>
</comment>
<dbReference type="PATRIC" id="fig|1515334.3.peg.765"/>
<dbReference type="PANTHER" id="PTHR33910">
    <property type="entry name" value="PROTEIN TRANSLOCASE SUBUNIT SECE"/>
    <property type="match status" value="1"/>
</dbReference>
<dbReference type="InterPro" id="IPR038379">
    <property type="entry name" value="SecE_sf"/>
</dbReference>
<accession>A0A225PY72</accession>
<comment type="caution">
    <text evidence="10">The sequence shown here is derived from an EMBL/GenBank/DDBJ whole genome shotgun (WGS) entry which is preliminary data.</text>
</comment>
<keyword evidence="8 9" id="KW-0472">Membrane</keyword>
<dbReference type="InterPro" id="IPR005807">
    <property type="entry name" value="SecE_bac"/>
</dbReference>
<evidence type="ECO:0000313" key="10">
    <source>
        <dbReference type="EMBL" id="KHQ54915.1"/>
    </source>
</evidence>
<evidence type="ECO:0000256" key="3">
    <source>
        <dbReference type="ARBA" id="ARBA00022475"/>
    </source>
</evidence>
<dbReference type="RefSeq" id="WP_043137462.1">
    <property type="nucleotide sequence ID" value="NZ_AP022337.1"/>
</dbReference>
<evidence type="ECO:0000256" key="2">
    <source>
        <dbReference type="ARBA" id="ARBA00022448"/>
    </source>
</evidence>
<accession>A0A225Q3E5</accession>
<dbReference type="GO" id="GO:0043952">
    <property type="term" value="P:protein transport by the Sec complex"/>
    <property type="evidence" value="ECO:0007669"/>
    <property type="project" value="UniProtKB-UniRule"/>
</dbReference>